<dbReference type="EMBL" id="JAFDST010000001">
    <property type="protein sequence ID" value="MBP1079575.1"/>
    <property type="molecule type" value="Genomic_DNA"/>
</dbReference>
<dbReference type="Proteomes" id="UP000674416">
    <property type="component" value="Unassembled WGS sequence"/>
</dbReference>
<accession>A0ABS4CQK3</accession>
<sequence>MDGLILLGNVPDVHAGICLTGCPALDYTEWFLSNLNQIFGQFE</sequence>
<comment type="caution">
    <text evidence="1">The sequence shown here is derived from an EMBL/GenBank/DDBJ whole genome shotgun (WGS) entry which is preliminary data.</text>
</comment>
<evidence type="ECO:0000313" key="1">
    <source>
        <dbReference type="EMBL" id="MBP1079575.1"/>
    </source>
</evidence>
<proteinExistence type="predicted"/>
<name>A0ABS4CQK3_9BACI</name>
<protein>
    <submittedName>
        <fullName evidence="1">Uncharacterized protein</fullName>
    </submittedName>
</protein>
<evidence type="ECO:0000313" key="2">
    <source>
        <dbReference type="Proteomes" id="UP000674416"/>
    </source>
</evidence>
<organism evidence="1 2">
    <name type="scientific">Bacillus capparidis</name>
    <dbReference type="NCBI Taxonomy" id="1840411"/>
    <lineage>
        <taxon>Bacteria</taxon>
        <taxon>Bacillati</taxon>
        <taxon>Bacillota</taxon>
        <taxon>Bacilli</taxon>
        <taxon>Bacillales</taxon>
        <taxon>Bacillaceae</taxon>
        <taxon>Bacillus</taxon>
    </lineage>
</organism>
<reference evidence="1 2" key="1">
    <citation type="submission" date="2021-01" db="EMBL/GenBank/DDBJ databases">
        <title>Genomic Encyclopedia of Type Strains, Phase IV (KMG-IV): sequencing the most valuable type-strain genomes for metagenomic binning, comparative biology and taxonomic classification.</title>
        <authorList>
            <person name="Goeker M."/>
        </authorList>
    </citation>
    <scope>NUCLEOTIDE SEQUENCE [LARGE SCALE GENOMIC DNA]</scope>
    <source>
        <strain evidence="1 2">DSM 103394</strain>
    </source>
</reference>
<gene>
    <name evidence="1" type="ORF">JOC74_000063</name>
</gene>
<keyword evidence="2" id="KW-1185">Reference proteome</keyword>